<evidence type="ECO:0000313" key="2">
    <source>
        <dbReference type="EMBL" id="GAA2054778.1"/>
    </source>
</evidence>
<keyword evidence="3" id="KW-1185">Reference proteome</keyword>
<feature type="region of interest" description="Disordered" evidence="1">
    <location>
        <begin position="1"/>
        <end position="87"/>
    </location>
</feature>
<accession>A0ABN2VA62</accession>
<proteinExistence type="predicted"/>
<evidence type="ECO:0000313" key="3">
    <source>
        <dbReference type="Proteomes" id="UP001403094"/>
    </source>
</evidence>
<comment type="caution">
    <text evidence="2">The sequence shown here is derived from an EMBL/GenBank/DDBJ whole genome shotgun (WGS) entry which is preliminary data.</text>
</comment>
<gene>
    <name evidence="2" type="ORF">GCM10009757_30840</name>
</gene>
<sequence length="87" mass="9227">MLTGRRQGAPNGTSASTTRQKGRHPTTVPAMGGTAHANPSAQPEEPWLPELTGSRELPSEPMAIGTIQKPDGNETDIAGIRFRQGHD</sequence>
<dbReference type="EMBL" id="BAAANQ010000005">
    <property type="protein sequence ID" value="GAA2054778.1"/>
    <property type="molecule type" value="Genomic_DNA"/>
</dbReference>
<evidence type="ECO:0000256" key="1">
    <source>
        <dbReference type="SAM" id="MobiDB-lite"/>
    </source>
</evidence>
<feature type="compositionally biased region" description="Polar residues" evidence="1">
    <location>
        <begin position="10"/>
        <end position="19"/>
    </location>
</feature>
<dbReference type="Proteomes" id="UP001403094">
    <property type="component" value="Unassembled WGS sequence"/>
</dbReference>
<protein>
    <submittedName>
        <fullName evidence="2">Uncharacterized protein</fullName>
    </submittedName>
</protein>
<reference evidence="2 3" key="1">
    <citation type="journal article" date="2019" name="Int. J. Syst. Evol. Microbiol.">
        <title>The Global Catalogue of Microorganisms (GCM) 10K type strain sequencing project: providing services to taxonomists for standard genome sequencing and annotation.</title>
        <authorList>
            <consortium name="The Broad Institute Genomics Platform"/>
            <consortium name="The Broad Institute Genome Sequencing Center for Infectious Disease"/>
            <person name="Wu L."/>
            <person name="Ma J."/>
        </authorList>
    </citation>
    <scope>NUCLEOTIDE SEQUENCE [LARGE SCALE GENOMIC DNA]</scope>
    <source>
        <strain evidence="2 3">JCM 14549</strain>
    </source>
</reference>
<organism evidence="2 3">
    <name type="scientific">Streptomyces cheonanensis</name>
    <dbReference type="NCBI Taxonomy" id="312720"/>
    <lineage>
        <taxon>Bacteria</taxon>
        <taxon>Bacillati</taxon>
        <taxon>Actinomycetota</taxon>
        <taxon>Actinomycetes</taxon>
        <taxon>Kitasatosporales</taxon>
        <taxon>Streptomycetaceae</taxon>
        <taxon>Streptomyces</taxon>
    </lineage>
</organism>
<name>A0ABN2VA62_9ACTN</name>